<evidence type="ECO:0000256" key="4">
    <source>
        <dbReference type="ARBA" id="ARBA00022692"/>
    </source>
</evidence>
<comment type="similarity">
    <text evidence="2">Belongs to the fatty acid desaturase type 1 family.</text>
</comment>
<evidence type="ECO:0000256" key="1">
    <source>
        <dbReference type="ARBA" id="ARBA00004141"/>
    </source>
</evidence>
<feature type="transmembrane region" description="Helical" evidence="11">
    <location>
        <begin position="77"/>
        <end position="95"/>
    </location>
</feature>
<dbReference type="GO" id="GO:0006636">
    <property type="term" value="P:unsaturated fatty acid biosynthetic process"/>
    <property type="evidence" value="ECO:0007669"/>
    <property type="project" value="TreeGrafter"/>
</dbReference>
<comment type="subcellular location">
    <subcellularLocation>
        <location evidence="1">Membrane</location>
        <topology evidence="1">Multi-pass membrane protein</topology>
    </subcellularLocation>
</comment>
<evidence type="ECO:0000256" key="5">
    <source>
        <dbReference type="ARBA" id="ARBA00022832"/>
    </source>
</evidence>
<evidence type="ECO:0000256" key="9">
    <source>
        <dbReference type="ARBA" id="ARBA00023136"/>
    </source>
</evidence>
<keyword evidence="9 11" id="KW-0472">Membrane</keyword>
<evidence type="ECO:0000313" key="13">
    <source>
        <dbReference type="Proteomes" id="UP001219525"/>
    </source>
</evidence>
<keyword evidence="10" id="KW-0275">Fatty acid biosynthesis</keyword>
<dbReference type="EMBL" id="JARJCW010000036">
    <property type="protein sequence ID" value="KAJ7207595.1"/>
    <property type="molecule type" value="Genomic_DNA"/>
</dbReference>
<keyword evidence="13" id="KW-1185">Reference proteome</keyword>
<dbReference type="GO" id="GO:0005789">
    <property type="term" value="C:endoplasmic reticulum membrane"/>
    <property type="evidence" value="ECO:0007669"/>
    <property type="project" value="TreeGrafter"/>
</dbReference>
<protein>
    <recommendedName>
        <fullName evidence="14">Cytochrome b5 heme-binding domain-containing protein</fullName>
    </recommendedName>
</protein>
<keyword evidence="8" id="KW-0443">Lipid metabolism</keyword>
<organism evidence="12 13">
    <name type="scientific">Mycena pura</name>
    <dbReference type="NCBI Taxonomy" id="153505"/>
    <lineage>
        <taxon>Eukaryota</taxon>
        <taxon>Fungi</taxon>
        <taxon>Dikarya</taxon>
        <taxon>Basidiomycota</taxon>
        <taxon>Agaricomycotina</taxon>
        <taxon>Agaricomycetes</taxon>
        <taxon>Agaricomycetidae</taxon>
        <taxon>Agaricales</taxon>
        <taxon>Marasmiineae</taxon>
        <taxon>Mycenaceae</taxon>
        <taxon>Mycena</taxon>
    </lineage>
</organism>
<gene>
    <name evidence="12" type="ORF">GGX14DRAFT_396416</name>
</gene>
<dbReference type="InterPro" id="IPR018506">
    <property type="entry name" value="Cyt_B5_heme-BS"/>
</dbReference>
<sequence>MYKVGPTPARVDIWWSSTFFLVSVHVLAAWGAFYWRPYHKVPTASLVMGFLVSKLGGFGITIGYHRLYSHRAFKAKFAVRVVLAALGSVALQGSIKVHVFSGGCFDCLLIRRSGGVSGTGYIIGLLTILYTIRKTRFVQNNFISTSNSYAATKGLFYSHIGWTFFKPNYERIHLVDREDLDNDPAAASKQVLKQEAVPLALSIGFVVPTLLGMMWGDPSGAFVWGGLIGKLAIWHGTWLVNSLAHWGGLQPYSDENTSRGNLILALLTFGEGSHNFHHSFPHDWRSGPHNWNWDPSKWIIFVLYRLGLVKGLRTARDQDLKEALEYMHFKKKHGVAPAQEDAPWTGETWDTPRALVYIESIPGTCVVVIDDYFVDVTEYLGEHPGGAAVLRKYSVRPQQDHVEASWAFDGGLKDVANFRQRSSSSLSISQAAGGATVMDFCAPLISYTSSMLHFKYLISVDMKQVPVYLILHVPIVNIAQSTDKGIRVHHDPSEEAAASKLWAVYVDVSEAEKYDKSL</sequence>
<dbReference type="InterPro" id="IPR015876">
    <property type="entry name" value="Acyl-CoA_DS"/>
</dbReference>
<dbReference type="AlphaFoldDB" id="A0AAD6VCT6"/>
<evidence type="ECO:0000256" key="6">
    <source>
        <dbReference type="ARBA" id="ARBA00022989"/>
    </source>
</evidence>
<evidence type="ECO:0000256" key="2">
    <source>
        <dbReference type="ARBA" id="ARBA00009295"/>
    </source>
</evidence>
<feature type="transmembrane region" description="Helical" evidence="11">
    <location>
        <begin position="12"/>
        <end position="33"/>
    </location>
</feature>
<evidence type="ECO:0000256" key="10">
    <source>
        <dbReference type="ARBA" id="ARBA00023160"/>
    </source>
</evidence>
<feature type="transmembrane region" description="Helical" evidence="11">
    <location>
        <begin position="45"/>
        <end position="65"/>
    </location>
</feature>
<feature type="transmembrane region" description="Helical" evidence="11">
    <location>
        <begin position="115"/>
        <end position="132"/>
    </location>
</feature>
<dbReference type="GO" id="GO:0004768">
    <property type="term" value="F:stearoyl-CoA 9-desaturase activity"/>
    <property type="evidence" value="ECO:0007669"/>
    <property type="project" value="TreeGrafter"/>
</dbReference>
<dbReference type="Gene3D" id="3.10.120.10">
    <property type="entry name" value="Cytochrome b5-like heme/steroid binding domain"/>
    <property type="match status" value="1"/>
</dbReference>
<keyword evidence="3" id="KW-0444">Lipid biosynthesis</keyword>
<dbReference type="Proteomes" id="UP001219525">
    <property type="component" value="Unassembled WGS sequence"/>
</dbReference>
<feature type="transmembrane region" description="Helical" evidence="11">
    <location>
        <begin position="196"/>
        <end position="215"/>
    </location>
</feature>
<dbReference type="GO" id="GO:0020037">
    <property type="term" value="F:heme binding"/>
    <property type="evidence" value="ECO:0007669"/>
    <property type="project" value="InterPro"/>
</dbReference>
<dbReference type="SUPFAM" id="SSF55856">
    <property type="entry name" value="Cytochrome b5-like heme/steroid binding domain"/>
    <property type="match status" value="1"/>
</dbReference>
<reference evidence="12" key="1">
    <citation type="submission" date="2023-03" db="EMBL/GenBank/DDBJ databases">
        <title>Massive genome expansion in bonnet fungi (Mycena s.s.) driven by repeated elements and novel gene families across ecological guilds.</title>
        <authorList>
            <consortium name="Lawrence Berkeley National Laboratory"/>
            <person name="Harder C.B."/>
            <person name="Miyauchi S."/>
            <person name="Viragh M."/>
            <person name="Kuo A."/>
            <person name="Thoen E."/>
            <person name="Andreopoulos B."/>
            <person name="Lu D."/>
            <person name="Skrede I."/>
            <person name="Drula E."/>
            <person name="Henrissat B."/>
            <person name="Morin E."/>
            <person name="Kohler A."/>
            <person name="Barry K."/>
            <person name="LaButti K."/>
            <person name="Morin E."/>
            <person name="Salamov A."/>
            <person name="Lipzen A."/>
            <person name="Mereny Z."/>
            <person name="Hegedus B."/>
            <person name="Baldrian P."/>
            <person name="Stursova M."/>
            <person name="Weitz H."/>
            <person name="Taylor A."/>
            <person name="Grigoriev I.V."/>
            <person name="Nagy L.G."/>
            <person name="Martin F."/>
            <person name="Kauserud H."/>
        </authorList>
    </citation>
    <scope>NUCLEOTIDE SEQUENCE</scope>
    <source>
        <strain evidence="12">9144</strain>
    </source>
</reference>
<evidence type="ECO:0000313" key="12">
    <source>
        <dbReference type="EMBL" id="KAJ7207595.1"/>
    </source>
</evidence>
<comment type="caution">
    <text evidence="12">The sequence shown here is derived from an EMBL/GenBank/DDBJ whole genome shotgun (WGS) entry which is preliminary data.</text>
</comment>
<dbReference type="PANTHER" id="PTHR11351:SF31">
    <property type="entry name" value="DESATURASE 1, ISOFORM A-RELATED"/>
    <property type="match status" value="1"/>
</dbReference>
<proteinExistence type="inferred from homology"/>
<dbReference type="PROSITE" id="PS00191">
    <property type="entry name" value="CYTOCHROME_B5_1"/>
    <property type="match status" value="1"/>
</dbReference>
<accession>A0AAD6VCT6</accession>
<dbReference type="InterPro" id="IPR036400">
    <property type="entry name" value="Cyt_B5-like_heme/steroid_sf"/>
</dbReference>
<keyword evidence="6 11" id="KW-1133">Transmembrane helix</keyword>
<evidence type="ECO:0000256" key="8">
    <source>
        <dbReference type="ARBA" id="ARBA00023098"/>
    </source>
</evidence>
<keyword evidence="5" id="KW-0276">Fatty acid metabolism</keyword>
<keyword evidence="4 11" id="KW-0812">Transmembrane</keyword>
<evidence type="ECO:0000256" key="7">
    <source>
        <dbReference type="ARBA" id="ARBA00023002"/>
    </source>
</evidence>
<dbReference type="GO" id="GO:0005506">
    <property type="term" value="F:iron ion binding"/>
    <property type="evidence" value="ECO:0007669"/>
    <property type="project" value="TreeGrafter"/>
</dbReference>
<dbReference type="PANTHER" id="PTHR11351">
    <property type="entry name" value="ACYL-COA DESATURASE"/>
    <property type="match status" value="1"/>
</dbReference>
<keyword evidence="7" id="KW-0560">Oxidoreductase</keyword>
<evidence type="ECO:0000256" key="11">
    <source>
        <dbReference type="SAM" id="Phobius"/>
    </source>
</evidence>
<evidence type="ECO:0000256" key="3">
    <source>
        <dbReference type="ARBA" id="ARBA00022516"/>
    </source>
</evidence>
<name>A0AAD6VCT6_9AGAR</name>
<evidence type="ECO:0008006" key="14">
    <source>
        <dbReference type="Google" id="ProtNLM"/>
    </source>
</evidence>